<reference evidence="5 6" key="1">
    <citation type="submission" date="2017-09" db="EMBL/GenBank/DDBJ databases">
        <title>WGS assembly of Aquilegia coerulea Goldsmith.</title>
        <authorList>
            <person name="Hodges S."/>
            <person name="Kramer E."/>
            <person name="Nordborg M."/>
            <person name="Tomkins J."/>
            <person name="Borevitz J."/>
            <person name="Derieg N."/>
            <person name="Yan J."/>
            <person name="Mihaltcheva S."/>
            <person name="Hayes R.D."/>
            <person name="Rokhsar D."/>
        </authorList>
    </citation>
    <scope>NUCLEOTIDE SEQUENCE [LARGE SCALE GENOMIC DNA]</scope>
    <source>
        <strain evidence="6">cv. Goldsmith</strain>
    </source>
</reference>
<dbReference type="OrthoDB" id="1927437at2759"/>
<dbReference type="PANTHER" id="PTHR34680:SF3">
    <property type="entry name" value="EXPRESSED PROTEIN"/>
    <property type="match status" value="1"/>
</dbReference>
<feature type="compositionally biased region" description="Polar residues" evidence="3">
    <location>
        <begin position="168"/>
        <end position="179"/>
    </location>
</feature>
<dbReference type="FunCoup" id="A0A2G5E0H2">
    <property type="interactions" value="400"/>
</dbReference>
<dbReference type="Pfam" id="PF08879">
    <property type="entry name" value="WRC"/>
    <property type="match status" value="1"/>
</dbReference>
<feature type="compositionally biased region" description="Acidic residues" evidence="3">
    <location>
        <begin position="200"/>
        <end position="211"/>
    </location>
</feature>
<protein>
    <recommendedName>
        <fullName evidence="4">WRC domain-containing protein</fullName>
    </recommendedName>
</protein>
<dbReference type="InterPro" id="IPR014977">
    <property type="entry name" value="WRC_dom"/>
</dbReference>
<keyword evidence="6" id="KW-1185">Reference proteome</keyword>
<evidence type="ECO:0000256" key="1">
    <source>
        <dbReference type="ARBA" id="ARBA00023242"/>
    </source>
</evidence>
<evidence type="ECO:0000256" key="3">
    <source>
        <dbReference type="SAM" id="MobiDB-lite"/>
    </source>
</evidence>
<dbReference type="PROSITE" id="PS51667">
    <property type="entry name" value="WRC"/>
    <property type="match status" value="1"/>
</dbReference>
<dbReference type="PANTHER" id="PTHR34680">
    <property type="entry name" value="EXPRESSED PROTEIN"/>
    <property type="match status" value="1"/>
</dbReference>
<dbReference type="AlphaFoldDB" id="A0A2G5E0H2"/>
<feature type="region of interest" description="Disordered" evidence="3">
    <location>
        <begin position="184"/>
        <end position="219"/>
    </location>
</feature>
<dbReference type="EMBL" id="KZ305030">
    <property type="protein sequence ID" value="PIA49259.1"/>
    <property type="molecule type" value="Genomic_DNA"/>
</dbReference>
<feature type="domain" description="WRC" evidence="4">
    <location>
        <begin position="40"/>
        <end position="86"/>
    </location>
</feature>
<evidence type="ECO:0000313" key="5">
    <source>
        <dbReference type="EMBL" id="PIA49259.1"/>
    </source>
</evidence>
<dbReference type="InParanoid" id="A0A2G5E0H2"/>
<accession>A0A2G5E0H2</accession>
<evidence type="ECO:0000259" key="4">
    <source>
        <dbReference type="PROSITE" id="PS51667"/>
    </source>
</evidence>
<evidence type="ECO:0000256" key="2">
    <source>
        <dbReference type="PROSITE-ProRule" id="PRU01002"/>
    </source>
</evidence>
<feature type="region of interest" description="Disordered" evidence="3">
    <location>
        <begin position="160"/>
        <end position="179"/>
    </location>
</feature>
<keyword evidence="1" id="KW-0539">Nucleus</keyword>
<proteinExistence type="predicted"/>
<feature type="compositionally biased region" description="Basic and acidic residues" evidence="3">
    <location>
        <begin position="184"/>
        <end position="199"/>
    </location>
</feature>
<gene>
    <name evidence="5" type="ORF">AQUCO_01300247v1</name>
</gene>
<comment type="caution">
    <text evidence="2">Lacks conserved residue(s) required for the propagation of feature annotation.</text>
</comment>
<evidence type="ECO:0000313" key="6">
    <source>
        <dbReference type="Proteomes" id="UP000230069"/>
    </source>
</evidence>
<dbReference type="Proteomes" id="UP000230069">
    <property type="component" value="Unassembled WGS sequence"/>
</dbReference>
<sequence length="231" mass="26621">MKKKYWAKKVKKEVIDEEKVEGDDDDRLKAKRRIKVTREDMDYICCNKSDGKGWHCKNKAKEGQVLCEHHLEQLKTYHYNYSSYKVCSNKAIKVKAEPKPEPEVVVCTTAAKTVVAPNKQKRKRARLTSTSPTDFYFYSGFGPTYSTWRKRRVGTEIKKEKEEIVDAPTNNAQASPSSTVHVAQDHVENSFKDDDHVVDDFYEGSDDDNISEEGKKRIRKPVKARSLKSLL</sequence>
<name>A0A2G5E0H2_AQUCA</name>
<dbReference type="STRING" id="218851.A0A2G5E0H2"/>
<organism evidence="5 6">
    <name type="scientific">Aquilegia coerulea</name>
    <name type="common">Rocky mountain columbine</name>
    <dbReference type="NCBI Taxonomy" id="218851"/>
    <lineage>
        <taxon>Eukaryota</taxon>
        <taxon>Viridiplantae</taxon>
        <taxon>Streptophyta</taxon>
        <taxon>Embryophyta</taxon>
        <taxon>Tracheophyta</taxon>
        <taxon>Spermatophyta</taxon>
        <taxon>Magnoliopsida</taxon>
        <taxon>Ranunculales</taxon>
        <taxon>Ranunculaceae</taxon>
        <taxon>Thalictroideae</taxon>
        <taxon>Aquilegia</taxon>
    </lineage>
</organism>